<protein>
    <submittedName>
        <fullName evidence="2">Uncharacterized protein</fullName>
    </submittedName>
</protein>
<feature type="region of interest" description="Disordered" evidence="1">
    <location>
        <begin position="134"/>
        <end position="395"/>
    </location>
</feature>
<feature type="region of interest" description="Disordered" evidence="1">
    <location>
        <begin position="1"/>
        <end position="122"/>
    </location>
</feature>
<proteinExistence type="predicted"/>
<evidence type="ECO:0000313" key="2">
    <source>
        <dbReference type="EMBL" id="CAE2269215.1"/>
    </source>
</evidence>
<evidence type="ECO:0000256" key="1">
    <source>
        <dbReference type="SAM" id="MobiDB-lite"/>
    </source>
</evidence>
<feature type="region of interest" description="Disordered" evidence="1">
    <location>
        <begin position="413"/>
        <end position="436"/>
    </location>
</feature>
<feature type="compositionally biased region" description="Basic and acidic residues" evidence="1">
    <location>
        <begin position="313"/>
        <end position="326"/>
    </location>
</feature>
<reference evidence="2" key="1">
    <citation type="submission" date="2021-01" db="EMBL/GenBank/DDBJ databases">
        <authorList>
            <person name="Corre E."/>
            <person name="Pelletier E."/>
            <person name="Niang G."/>
            <person name="Scheremetjew M."/>
            <person name="Finn R."/>
            <person name="Kale V."/>
            <person name="Holt S."/>
            <person name="Cochrane G."/>
            <person name="Meng A."/>
            <person name="Brown T."/>
            <person name="Cohen L."/>
        </authorList>
    </citation>
    <scope>NUCLEOTIDE SEQUENCE</scope>
    <source>
        <strain evidence="2">Isolate 1302-5</strain>
    </source>
</reference>
<gene>
    <name evidence="2" type="ORF">OAUR00152_LOCUS30950</name>
</gene>
<dbReference type="EMBL" id="HBKQ01044884">
    <property type="protein sequence ID" value="CAE2269215.1"/>
    <property type="molecule type" value="Transcribed_RNA"/>
</dbReference>
<feature type="compositionally biased region" description="Polar residues" evidence="1">
    <location>
        <begin position="23"/>
        <end position="58"/>
    </location>
</feature>
<feature type="compositionally biased region" description="Low complexity" evidence="1">
    <location>
        <begin position="413"/>
        <end position="426"/>
    </location>
</feature>
<name>A0A7S4N703_9STRA</name>
<feature type="compositionally biased region" description="Polar residues" evidence="1">
    <location>
        <begin position="249"/>
        <end position="265"/>
    </location>
</feature>
<feature type="compositionally biased region" description="Polar residues" evidence="1">
    <location>
        <begin position="107"/>
        <end position="120"/>
    </location>
</feature>
<accession>A0A7S4N703</accession>
<organism evidence="2">
    <name type="scientific">Odontella aurita</name>
    <dbReference type="NCBI Taxonomy" id="265563"/>
    <lineage>
        <taxon>Eukaryota</taxon>
        <taxon>Sar</taxon>
        <taxon>Stramenopiles</taxon>
        <taxon>Ochrophyta</taxon>
        <taxon>Bacillariophyta</taxon>
        <taxon>Mediophyceae</taxon>
        <taxon>Biddulphiophycidae</taxon>
        <taxon>Eupodiscales</taxon>
        <taxon>Odontellaceae</taxon>
        <taxon>Odontella</taxon>
    </lineage>
</organism>
<sequence length="528" mass="55862">MDVGNSTAQVLPPKDNAYDAVEETTTAAGEPSGPTSSYVPRSASLITPGSQEGSSPAGTPSPVKAASSPIRGVARSAADPSYLSTPSSTPSRVAGGDPSPRFALRFVSSSPTRGSSSQIDESPIVFDLVGVSPRATAPLTPSTVGVGSGRGEPMSSSRIESESDSELSGSGVAGSVQRGPIQTEGTAVAMEDLNLPALGLQGPSARNGSSGGMAHPPIRPNPQPALMETLHRPPRPGSFNRHQPAQPLRSASSIPTRHSTAQDPNLRQEMLPIAHIAESDSANMASAHHNRGKTPGSMEKMRSLPSLLNRPRSPKDERDHRSRVGDTEVSENSSALPNGAMHPRAGTVDYGEESSKRERRSLLGALRRPRSHNEADTPSGGEGLRPSSPLPHRFWQKIGGKDKTATEEALRVSLSSLDGDSVSSRSPDSGGPGVEYAQQTKKLSDQQLGTDSLSGISHHRFHQHRPLHDVDSHWPEEPQMLDLFHPPKITRVGVLSDSQPGVVNIRLSDPRSFLTTFWGEMLAPDTLS</sequence>
<dbReference type="AlphaFoldDB" id="A0A7S4N703"/>